<dbReference type="SUPFAM" id="SSF55073">
    <property type="entry name" value="Nucleotide cyclase"/>
    <property type="match status" value="1"/>
</dbReference>
<dbReference type="PANTHER" id="PTHR33121">
    <property type="entry name" value="CYCLIC DI-GMP PHOSPHODIESTERASE PDEF"/>
    <property type="match status" value="1"/>
</dbReference>
<dbReference type="SMART" id="SM00052">
    <property type="entry name" value="EAL"/>
    <property type="match status" value="1"/>
</dbReference>
<evidence type="ECO:0000259" key="7">
    <source>
        <dbReference type="PROSITE" id="PS50883"/>
    </source>
</evidence>
<evidence type="ECO:0000313" key="9">
    <source>
        <dbReference type="EMBL" id="GAA6407672.1"/>
    </source>
</evidence>
<dbReference type="InterPro" id="IPR000160">
    <property type="entry name" value="GGDEF_dom"/>
</dbReference>
<dbReference type="Pfam" id="PF00990">
    <property type="entry name" value="GGDEF"/>
    <property type="match status" value="1"/>
</dbReference>
<evidence type="ECO:0000256" key="1">
    <source>
        <dbReference type="ARBA" id="ARBA00004651"/>
    </source>
</evidence>
<sequence>MKEGDVKKQITISVILVSVVSLILVLICGVVYLSMKDTQENEAQKYMKEIVSQYKNIITAQIDGDFRTLDAMSAFIGQGDTIDLEEALSCLEEESSRNDFIRMGFVSADKTGYFVDTNGEKYYDVDISDETFIDKAFLGEAVVSEIMDDRFSEGTVVCYGVPIINNGKVTGAVTATRTTADFSEIISQDIFDGAAYIHIIDHEGNFIIRSDHAVIRKHLDNVFDGGDIPDDIRASILADMEHGGDSFATFRYGGKAYWVTFIPVGINDWQIFCLVPQTFLNHNFNTMFLVFLCVMVCVFFMFGILFFYIYNLLKREHEALNIFAYQDILTGADNRNRFVTDLPALLREPADYAMVLMNMSGFKFVNEFFGFEKGNLLLQHIARVLEENLAQGERYYRDNADHFGMLLYYKSREEIISRMKKIHQDINDHVISPNQDYRINCNFGINIIQGNEPRMKNILSPDAAINGALLALNSVNGNTSNPIAFYDEEIHEKARKKIEIESQMHAALANGEFHMYLQPKYYLGDQTLHSAEALVRWCSEDGVMHYPDEFIPVFEENGFITELDMYMLEEACKKVSCWMKQGYQVRPISVNQSRVFFYDDEYLDKFHDIVDRYQIEPSLIILEVTESVAMSNLDQVKMVIKKLHKMGFTISMDDFGSGYSSLNTLKDLDIAELKLDREFLSEQSTSPKGKVVVESIIRLARELSITTVAEGIENERQLEFLRSISCDIGQGFYFARPMPVDAFENKVLHGPLAEPKPDGN</sequence>
<dbReference type="PANTHER" id="PTHR33121:SF71">
    <property type="entry name" value="OXYGEN SENSOR PROTEIN DOSP"/>
    <property type="match status" value="1"/>
</dbReference>
<evidence type="ECO:0000256" key="2">
    <source>
        <dbReference type="ARBA" id="ARBA00022475"/>
    </source>
</evidence>
<evidence type="ECO:0000259" key="8">
    <source>
        <dbReference type="PROSITE" id="PS50887"/>
    </source>
</evidence>
<dbReference type="RefSeq" id="WP_104805096.1">
    <property type="nucleotide sequence ID" value="NZ_BAABYW010000001.1"/>
</dbReference>
<dbReference type="CDD" id="cd18773">
    <property type="entry name" value="PDC1_HK_sensor"/>
    <property type="match status" value="1"/>
</dbReference>
<comment type="caution">
    <text evidence="9">The sequence shown here is derived from an EMBL/GenBank/DDBJ whole genome shotgun (WGS) entry which is preliminary data.</text>
</comment>
<dbReference type="InterPro" id="IPR001633">
    <property type="entry name" value="EAL_dom"/>
</dbReference>
<feature type="domain" description="GGDEF" evidence="8">
    <location>
        <begin position="350"/>
        <end position="488"/>
    </location>
</feature>
<dbReference type="Pfam" id="PF02743">
    <property type="entry name" value="dCache_1"/>
    <property type="match status" value="1"/>
</dbReference>
<dbReference type="Gene3D" id="3.20.20.450">
    <property type="entry name" value="EAL domain"/>
    <property type="match status" value="1"/>
</dbReference>
<dbReference type="PROSITE" id="PS50883">
    <property type="entry name" value="EAL"/>
    <property type="match status" value="1"/>
</dbReference>
<keyword evidence="5 6" id="KW-0472">Membrane</keyword>
<keyword evidence="2" id="KW-1003">Cell membrane</keyword>
<dbReference type="SMART" id="SM00267">
    <property type="entry name" value="GGDEF"/>
    <property type="match status" value="1"/>
</dbReference>
<dbReference type="InterPro" id="IPR043128">
    <property type="entry name" value="Rev_trsase/Diguanyl_cyclase"/>
</dbReference>
<keyword evidence="3 6" id="KW-0812">Transmembrane</keyword>
<evidence type="ECO:0000256" key="5">
    <source>
        <dbReference type="ARBA" id="ARBA00023136"/>
    </source>
</evidence>
<dbReference type="CDD" id="cd01948">
    <property type="entry name" value="EAL"/>
    <property type="match status" value="1"/>
</dbReference>
<organism evidence="9 10">
    <name type="scientific">Blautia hominis</name>
    <dbReference type="NCBI Taxonomy" id="2025493"/>
    <lineage>
        <taxon>Bacteria</taxon>
        <taxon>Bacillati</taxon>
        <taxon>Bacillota</taxon>
        <taxon>Clostridia</taxon>
        <taxon>Lachnospirales</taxon>
        <taxon>Lachnospiraceae</taxon>
        <taxon>Blautia</taxon>
    </lineage>
</organism>
<proteinExistence type="predicted"/>
<feature type="transmembrane region" description="Helical" evidence="6">
    <location>
        <begin position="287"/>
        <end position="310"/>
    </location>
</feature>
<dbReference type="NCBIfam" id="TIGR00254">
    <property type="entry name" value="GGDEF"/>
    <property type="match status" value="1"/>
</dbReference>
<dbReference type="InterPro" id="IPR050706">
    <property type="entry name" value="Cyclic-di-GMP_PDE-like"/>
</dbReference>
<feature type="transmembrane region" description="Helical" evidence="6">
    <location>
        <begin position="12"/>
        <end position="35"/>
    </location>
</feature>
<dbReference type="CDD" id="cd01949">
    <property type="entry name" value="GGDEF"/>
    <property type="match status" value="1"/>
</dbReference>
<dbReference type="InterPro" id="IPR029787">
    <property type="entry name" value="Nucleotide_cyclase"/>
</dbReference>
<dbReference type="PROSITE" id="PS50887">
    <property type="entry name" value="GGDEF"/>
    <property type="match status" value="1"/>
</dbReference>
<protein>
    <submittedName>
        <fullName evidence="9">EAL domain-containing protein</fullName>
    </submittedName>
</protein>
<comment type="subcellular location">
    <subcellularLocation>
        <location evidence="1">Cell membrane</location>
        <topology evidence="1">Multi-pass membrane protein</topology>
    </subcellularLocation>
</comment>
<evidence type="ECO:0000313" key="10">
    <source>
        <dbReference type="Proteomes" id="UP001600943"/>
    </source>
</evidence>
<dbReference type="SUPFAM" id="SSF141868">
    <property type="entry name" value="EAL domain-like"/>
    <property type="match status" value="1"/>
</dbReference>
<dbReference type="Pfam" id="PF00563">
    <property type="entry name" value="EAL"/>
    <property type="match status" value="1"/>
</dbReference>
<keyword evidence="4 6" id="KW-1133">Transmembrane helix</keyword>
<evidence type="ECO:0000256" key="6">
    <source>
        <dbReference type="SAM" id="Phobius"/>
    </source>
</evidence>
<accession>A0ABQ0B897</accession>
<dbReference type="Gene3D" id="3.30.70.270">
    <property type="match status" value="1"/>
</dbReference>
<evidence type="ECO:0000256" key="3">
    <source>
        <dbReference type="ARBA" id="ARBA00022692"/>
    </source>
</evidence>
<reference evidence="9 10" key="1">
    <citation type="submission" date="2024-04" db="EMBL/GenBank/DDBJ databases">
        <title>Defined microbial consortia suppress multidrug-resistant proinflammatory Enterobacteriaceae via ecological control.</title>
        <authorList>
            <person name="Furuichi M."/>
            <person name="Kawaguchi T."/>
            <person name="Pust M."/>
            <person name="Yasuma K."/>
            <person name="Plichta D."/>
            <person name="Hasegawa N."/>
            <person name="Ohya T."/>
            <person name="Bhattarai S."/>
            <person name="Sasajima S."/>
            <person name="Aoto Y."/>
            <person name="Tuganbaev T."/>
            <person name="Yaginuma M."/>
            <person name="Ueda M."/>
            <person name="Okahashi N."/>
            <person name="Amafuji K."/>
            <person name="Kiridooshi Y."/>
            <person name="Sugita K."/>
            <person name="Strazar M."/>
            <person name="Skelly A."/>
            <person name="Suda W."/>
            <person name="Hattori M."/>
            <person name="Nakamoto N."/>
            <person name="Caballero S."/>
            <person name="Norman J."/>
            <person name="Olle B."/>
            <person name="Tanoue T."/>
            <person name="Arita M."/>
            <person name="Bucci V."/>
            <person name="Atarashi K."/>
            <person name="Xavier R."/>
            <person name="Honda K."/>
        </authorList>
    </citation>
    <scope>NUCLEOTIDE SEQUENCE [LARGE SCALE GENOMIC DNA]</scope>
    <source>
        <strain evidence="10">k04-0078-D8-1</strain>
    </source>
</reference>
<evidence type="ECO:0000256" key="4">
    <source>
        <dbReference type="ARBA" id="ARBA00022989"/>
    </source>
</evidence>
<gene>
    <name evidence="9" type="ORF">K040078D81_17890</name>
</gene>
<dbReference type="Gene3D" id="3.30.450.20">
    <property type="entry name" value="PAS domain"/>
    <property type="match status" value="1"/>
</dbReference>
<dbReference type="Proteomes" id="UP001600943">
    <property type="component" value="Unassembled WGS sequence"/>
</dbReference>
<dbReference type="InterPro" id="IPR033479">
    <property type="entry name" value="dCache_1"/>
</dbReference>
<keyword evidence="10" id="KW-1185">Reference proteome</keyword>
<name>A0ABQ0B897_9FIRM</name>
<dbReference type="InterPro" id="IPR035919">
    <property type="entry name" value="EAL_sf"/>
</dbReference>
<dbReference type="EMBL" id="BAABYW010000001">
    <property type="protein sequence ID" value="GAA6407672.1"/>
    <property type="molecule type" value="Genomic_DNA"/>
</dbReference>
<feature type="domain" description="EAL" evidence="7">
    <location>
        <begin position="497"/>
        <end position="751"/>
    </location>
</feature>